<evidence type="ECO:0000256" key="3">
    <source>
        <dbReference type="SAM" id="SignalP"/>
    </source>
</evidence>
<feature type="transmembrane region" description="Helical" evidence="2">
    <location>
        <begin position="174"/>
        <end position="196"/>
    </location>
</feature>
<feature type="transmembrane region" description="Helical" evidence="2">
    <location>
        <begin position="319"/>
        <end position="343"/>
    </location>
</feature>
<evidence type="ECO:0000256" key="1">
    <source>
        <dbReference type="SAM" id="MobiDB-lite"/>
    </source>
</evidence>
<sequence length="511" mass="53212">MNARWMVALGILIGVLMSSVAPAARAAPSVDVADVADVAAASTPSGRELFAEPWTAPYFPVHCLESAAQVSCTPESPADSVAQKCFLRVILTNGERATVCTTYEAHTHAIQAAGGKEGIIQFGCSLGDGVCGIFENAGRGMAAGTTAAMFAVAETMRFDTSTALWSAAVGEWSFWRWAMLAVMFAAMAWAIAAAIVSGERDQLVSAIIRSFLAFPATAATLWLTGHVLNAIDDLTWYVMNRDGPAVLFRTLQQVMWAGGKANYFFGFVIIGLLLTAMVLLMLVFAFRNIALAALIMVGPLAWMLFPVRSIGPQWIVRYLSAVVVLLLTGPLTIGFVTLIINGLASLDTIWNPQAWPLLAGLIFVAFAPFAVFGLFSFIGAVAADAGGSSVGSRAGHAASTVARKAMSVPARINAHPAGRAPSNPRGPRSSTRSSVSGVKRPSGTTETSSATSSRSSTSSGSTTATSPGSTTTGPKTANASAPTNARPGQNPRPSGGPQSAPAPSRPDRRTS</sequence>
<feature type="compositionally biased region" description="Low complexity" evidence="1">
    <location>
        <begin position="441"/>
        <end position="477"/>
    </location>
</feature>
<name>A0A4Y3US33_9MICO</name>
<feature type="transmembrane region" description="Helical" evidence="2">
    <location>
        <begin position="355"/>
        <end position="383"/>
    </location>
</feature>
<feature type="transmembrane region" description="Helical" evidence="2">
    <location>
        <begin position="203"/>
        <end position="222"/>
    </location>
</feature>
<proteinExistence type="predicted"/>
<feature type="signal peptide" evidence="3">
    <location>
        <begin position="1"/>
        <end position="26"/>
    </location>
</feature>
<dbReference type="AlphaFoldDB" id="A0A4Y3US33"/>
<evidence type="ECO:0000256" key="2">
    <source>
        <dbReference type="SAM" id="Phobius"/>
    </source>
</evidence>
<feature type="compositionally biased region" description="Polar residues" evidence="1">
    <location>
        <begin position="478"/>
        <end position="487"/>
    </location>
</feature>
<reference evidence="4 5" key="1">
    <citation type="submission" date="2019-06" db="EMBL/GenBank/DDBJ databases">
        <title>Sequencing the genomes of 1000 actinobacteria strains.</title>
        <authorList>
            <person name="Klenk H.-P."/>
        </authorList>
    </citation>
    <scope>NUCLEOTIDE SEQUENCE [LARGE SCALE GENOMIC DNA]</scope>
    <source>
        <strain evidence="4 5">DSM 20427</strain>
    </source>
</reference>
<dbReference type="EMBL" id="VFPS01000008">
    <property type="protein sequence ID" value="TQM90265.1"/>
    <property type="molecule type" value="Genomic_DNA"/>
</dbReference>
<feature type="transmembrane region" description="Helical" evidence="2">
    <location>
        <begin position="289"/>
        <end position="307"/>
    </location>
</feature>
<accession>A0A4Y3US33</accession>
<keyword evidence="2" id="KW-0812">Transmembrane</keyword>
<evidence type="ECO:0000313" key="5">
    <source>
        <dbReference type="Proteomes" id="UP000319804"/>
    </source>
</evidence>
<feature type="compositionally biased region" description="Low complexity" evidence="1">
    <location>
        <begin position="491"/>
        <end position="502"/>
    </location>
</feature>
<organism evidence="4 5">
    <name type="scientific">Microbacterium lacticum</name>
    <dbReference type="NCBI Taxonomy" id="33885"/>
    <lineage>
        <taxon>Bacteria</taxon>
        <taxon>Bacillati</taxon>
        <taxon>Actinomycetota</taxon>
        <taxon>Actinomycetes</taxon>
        <taxon>Micrococcales</taxon>
        <taxon>Microbacteriaceae</taxon>
        <taxon>Microbacterium</taxon>
    </lineage>
</organism>
<gene>
    <name evidence="4" type="ORF">FHX68_3069</name>
</gene>
<dbReference type="RefSeq" id="WP_141381477.1">
    <property type="nucleotide sequence ID" value="NZ_BJNA01000079.1"/>
</dbReference>
<keyword evidence="3" id="KW-0732">Signal</keyword>
<protein>
    <recommendedName>
        <fullName evidence="6">TrbL/VirB6 plasmid conjugal transfer protein</fullName>
    </recommendedName>
</protein>
<feature type="region of interest" description="Disordered" evidence="1">
    <location>
        <begin position="414"/>
        <end position="511"/>
    </location>
</feature>
<feature type="chain" id="PRO_5030105544" description="TrbL/VirB6 plasmid conjugal transfer protein" evidence="3">
    <location>
        <begin position="27"/>
        <end position="511"/>
    </location>
</feature>
<evidence type="ECO:0000313" key="4">
    <source>
        <dbReference type="EMBL" id="TQM90265.1"/>
    </source>
</evidence>
<keyword evidence="2" id="KW-1133">Transmembrane helix</keyword>
<keyword evidence="5" id="KW-1185">Reference proteome</keyword>
<keyword evidence="2" id="KW-0472">Membrane</keyword>
<dbReference type="OrthoDB" id="5055134at2"/>
<feature type="transmembrane region" description="Helical" evidence="2">
    <location>
        <begin position="263"/>
        <end position="283"/>
    </location>
</feature>
<dbReference type="Proteomes" id="UP000319804">
    <property type="component" value="Unassembled WGS sequence"/>
</dbReference>
<comment type="caution">
    <text evidence="4">The sequence shown here is derived from an EMBL/GenBank/DDBJ whole genome shotgun (WGS) entry which is preliminary data.</text>
</comment>
<evidence type="ECO:0008006" key="6">
    <source>
        <dbReference type="Google" id="ProtNLM"/>
    </source>
</evidence>